<feature type="transmembrane region" description="Helical" evidence="1">
    <location>
        <begin position="84"/>
        <end position="102"/>
    </location>
</feature>
<dbReference type="EMBL" id="SVBY01000013">
    <property type="protein sequence ID" value="MBE6092149.1"/>
    <property type="molecule type" value="Genomic_DNA"/>
</dbReference>
<dbReference type="AlphaFoldDB" id="A0A927WRI9"/>
<keyword evidence="1" id="KW-0472">Membrane</keyword>
<feature type="transmembrane region" description="Helical" evidence="1">
    <location>
        <begin position="362"/>
        <end position="387"/>
    </location>
</feature>
<feature type="transmembrane region" description="Helical" evidence="1">
    <location>
        <begin position="297"/>
        <end position="316"/>
    </location>
</feature>
<gene>
    <name evidence="2" type="ORF">E7201_03065</name>
</gene>
<feature type="transmembrane region" description="Helical" evidence="1">
    <location>
        <begin position="323"/>
        <end position="342"/>
    </location>
</feature>
<accession>A0A927WRI9</accession>
<feature type="transmembrane region" description="Helical" evidence="1">
    <location>
        <begin position="123"/>
        <end position="145"/>
    </location>
</feature>
<sequence length="418" mass="43977">MRFGRDIFAGVTMAMASLAIFTAAASMLQQAGMDFAGSFTAGVLLSLVGTLWSAYKRYGVVLTPSLTATGYLVFIVAISHGLGWQAMLGISFSASLLGLLLWQGSTCLPRWNLPRIFPWGIKLALAVFLICLGLKMGRIVITSPWQVTMLGDAADPLMYWSMAGIVLTLALLAGGWRSALPVGMVITGAVTFSEGFWVIPAAPFFLPEGLEKVLGQLSLGVSDVQNSAFYLVTVLSLLVMLSAIHWSTFSALSRAGKPAEGVRFLFALGTLGALCGVPPLVISPVSAVPAEGNGRRGLLAAALLFVGALFCEPLIAAMADFPAMAVPVLVGSGFLLLLAALPGCSLSENPLERRAEVLAISVLVLLLPLTGNFATALGSSLIGYALFMSMAGNFRQVAGMVWLISGIFALYYVYGSLF</sequence>
<keyword evidence="1" id="KW-0812">Transmembrane</keyword>
<feature type="transmembrane region" description="Helical" evidence="1">
    <location>
        <begin position="227"/>
        <end position="252"/>
    </location>
</feature>
<name>A0A927WRI9_SELRU</name>
<protein>
    <recommendedName>
        <fullName evidence="4">MFS transporter, AGZA family, xanthine/uracil permease</fullName>
    </recommendedName>
</protein>
<evidence type="ECO:0008006" key="4">
    <source>
        <dbReference type="Google" id="ProtNLM"/>
    </source>
</evidence>
<evidence type="ECO:0000256" key="1">
    <source>
        <dbReference type="SAM" id="Phobius"/>
    </source>
</evidence>
<comment type="caution">
    <text evidence="2">The sequence shown here is derived from an EMBL/GenBank/DDBJ whole genome shotgun (WGS) entry which is preliminary data.</text>
</comment>
<feature type="transmembrane region" description="Helical" evidence="1">
    <location>
        <begin position="7"/>
        <end position="29"/>
    </location>
</feature>
<reference evidence="2" key="1">
    <citation type="submission" date="2019-04" db="EMBL/GenBank/DDBJ databases">
        <title>Evolution of Biomass-Degrading Anaerobic Consortia Revealed by Metagenomics.</title>
        <authorList>
            <person name="Peng X."/>
        </authorList>
    </citation>
    <scope>NUCLEOTIDE SEQUENCE</scope>
    <source>
        <strain evidence="2">SIG240</strain>
    </source>
</reference>
<feature type="transmembrane region" description="Helical" evidence="1">
    <location>
        <begin position="264"/>
        <end position="285"/>
    </location>
</feature>
<feature type="transmembrane region" description="Helical" evidence="1">
    <location>
        <begin position="59"/>
        <end position="78"/>
    </location>
</feature>
<proteinExistence type="predicted"/>
<keyword evidence="1" id="KW-1133">Transmembrane helix</keyword>
<organism evidence="2 3">
    <name type="scientific">Selenomonas ruminantium</name>
    <dbReference type="NCBI Taxonomy" id="971"/>
    <lineage>
        <taxon>Bacteria</taxon>
        <taxon>Bacillati</taxon>
        <taxon>Bacillota</taxon>
        <taxon>Negativicutes</taxon>
        <taxon>Selenomonadales</taxon>
        <taxon>Selenomonadaceae</taxon>
        <taxon>Selenomonas</taxon>
    </lineage>
</organism>
<feature type="transmembrane region" description="Helical" evidence="1">
    <location>
        <begin position="394"/>
        <end position="414"/>
    </location>
</feature>
<evidence type="ECO:0000313" key="2">
    <source>
        <dbReference type="EMBL" id="MBE6092149.1"/>
    </source>
</evidence>
<evidence type="ECO:0000313" key="3">
    <source>
        <dbReference type="Proteomes" id="UP000761380"/>
    </source>
</evidence>
<feature type="transmembrane region" description="Helical" evidence="1">
    <location>
        <begin position="35"/>
        <end position="52"/>
    </location>
</feature>
<feature type="transmembrane region" description="Helical" evidence="1">
    <location>
        <begin position="157"/>
        <end position="176"/>
    </location>
</feature>
<dbReference type="Proteomes" id="UP000761380">
    <property type="component" value="Unassembled WGS sequence"/>
</dbReference>